<dbReference type="Pfam" id="PF07498">
    <property type="entry name" value="Rho_N"/>
    <property type="match status" value="1"/>
</dbReference>
<reference evidence="3 4" key="1">
    <citation type="submission" date="2017-12" db="EMBL/GenBank/DDBJ databases">
        <title>Phages infecting Faecalibacterium prausnitzii belong to novel viral genera that help decipher intestinal viromes.</title>
        <authorList>
            <person name="Petit M.-A."/>
            <person name="De Paepe M."/>
            <person name="Benevides L."/>
            <person name="Langella P."/>
        </authorList>
    </citation>
    <scope>NUCLEOTIDE SEQUENCE [LARGE SCALE GENOMIC DNA]</scope>
</reference>
<feature type="domain" description="Rho termination factor-like N-terminal" evidence="2">
    <location>
        <begin position="88"/>
        <end position="126"/>
    </location>
</feature>
<dbReference type="GO" id="GO:0006353">
    <property type="term" value="P:DNA-templated transcription termination"/>
    <property type="evidence" value="ECO:0007669"/>
    <property type="project" value="InterPro"/>
</dbReference>
<feature type="region of interest" description="Disordered" evidence="1">
    <location>
        <begin position="51"/>
        <end position="87"/>
    </location>
</feature>
<evidence type="ECO:0000256" key="1">
    <source>
        <dbReference type="SAM" id="MobiDB-lite"/>
    </source>
</evidence>
<proteinExistence type="predicted"/>
<evidence type="ECO:0000313" key="4">
    <source>
        <dbReference type="Proteomes" id="UP000241620"/>
    </source>
</evidence>
<keyword evidence="4" id="KW-1185">Reference proteome</keyword>
<evidence type="ECO:0000259" key="2">
    <source>
        <dbReference type="SMART" id="SM00959"/>
    </source>
</evidence>
<evidence type="ECO:0000313" key="3">
    <source>
        <dbReference type="EMBL" id="AUV56850.1"/>
    </source>
</evidence>
<accession>A0A2K9V473</accession>
<name>A0A2K9V473_9CAUD</name>
<dbReference type="Proteomes" id="UP000241620">
    <property type="component" value="Segment"/>
</dbReference>
<dbReference type="KEGG" id="vg:54987814"/>
<sequence>MIVEILCGGYGCPTKTGVHTVAHGERCEVSDAEAARLIGLGVAKCAFSAPTAPETAPADVPATAEGNDTPAAEASQNGSEAAHLDPDQLQSMTVAELKKLAADMGIETKQLKTKDELVEAICAEDVVPGDESTEAPELSAAMPTA</sequence>
<dbReference type="EMBL" id="MG711467">
    <property type="protein sequence ID" value="AUV56850.1"/>
    <property type="molecule type" value="Genomic_DNA"/>
</dbReference>
<dbReference type="InterPro" id="IPR011112">
    <property type="entry name" value="Rho-like_N"/>
</dbReference>
<organism evidence="3 4">
    <name type="scientific">Faecalibacterium phage FP_Taranis</name>
    <dbReference type="NCBI Taxonomy" id="2070186"/>
    <lineage>
        <taxon>Viruses</taxon>
        <taxon>Duplodnaviria</taxon>
        <taxon>Heunggongvirae</taxon>
        <taxon>Uroviricota</taxon>
        <taxon>Caudoviricetes</taxon>
        <taxon>Taranisvirus</taxon>
        <taxon>Taranisvirus taranis</taxon>
    </lineage>
</organism>
<dbReference type="SMART" id="SM00959">
    <property type="entry name" value="Rho_N"/>
    <property type="match status" value="1"/>
</dbReference>
<dbReference type="GeneID" id="54987814"/>
<dbReference type="RefSeq" id="YP_009797400.1">
    <property type="nucleotide sequence ID" value="NC_047914.1"/>
</dbReference>
<protein>
    <recommendedName>
        <fullName evidence="2">Rho termination factor-like N-terminal domain-containing protein</fullName>
    </recommendedName>
</protein>